<evidence type="ECO:0000313" key="2">
    <source>
        <dbReference type="Proteomes" id="UP000005143"/>
    </source>
</evidence>
<accession>H0E5W9</accession>
<dbReference type="EMBL" id="AGUD01000196">
    <property type="protein sequence ID" value="EHN10910.1"/>
    <property type="molecule type" value="Genomic_DNA"/>
</dbReference>
<reference evidence="1 2" key="1">
    <citation type="journal article" date="2013" name="Biodegradation">
        <title>Quantitative proteomic analysis of ibuprofen-degrading Patulibacter sp. strain I11.</title>
        <authorList>
            <person name="Almeida B."/>
            <person name="Kjeldal H."/>
            <person name="Lolas I."/>
            <person name="Knudsen A.D."/>
            <person name="Carvalho G."/>
            <person name="Nielsen K.L."/>
            <person name="Barreto Crespo M.T."/>
            <person name="Stensballe A."/>
            <person name="Nielsen J.L."/>
        </authorList>
    </citation>
    <scope>NUCLEOTIDE SEQUENCE [LARGE SCALE GENOMIC DNA]</scope>
    <source>
        <strain evidence="1 2">I11</strain>
    </source>
</reference>
<protein>
    <submittedName>
        <fullName evidence="1">Uncharacterized protein</fullName>
    </submittedName>
</protein>
<proteinExistence type="predicted"/>
<keyword evidence="2" id="KW-1185">Reference proteome</keyword>
<organism evidence="1 2">
    <name type="scientific">Patulibacter medicamentivorans</name>
    <dbReference type="NCBI Taxonomy" id="1097667"/>
    <lineage>
        <taxon>Bacteria</taxon>
        <taxon>Bacillati</taxon>
        <taxon>Actinomycetota</taxon>
        <taxon>Thermoleophilia</taxon>
        <taxon>Solirubrobacterales</taxon>
        <taxon>Patulibacteraceae</taxon>
        <taxon>Patulibacter</taxon>
    </lineage>
</organism>
<evidence type="ECO:0000313" key="1">
    <source>
        <dbReference type="EMBL" id="EHN10910.1"/>
    </source>
</evidence>
<comment type="caution">
    <text evidence="1">The sequence shown here is derived from an EMBL/GenBank/DDBJ whole genome shotgun (WGS) entry which is preliminary data.</text>
</comment>
<name>H0E5W9_9ACTN</name>
<gene>
    <name evidence="1" type="ORF">PAI11_22200</name>
</gene>
<dbReference type="AlphaFoldDB" id="H0E5W9"/>
<sequence>MHAIDTALADPDARRRLAGDDSRDVALSAVRVDPALNRAVDRAIGEGLLSMNTNATVELTPAGRNALEAVRGADILRAERAALAEIPGKITRGKARAAAGARP</sequence>
<dbReference type="Proteomes" id="UP000005143">
    <property type="component" value="Unassembled WGS sequence"/>
</dbReference>